<comment type="caution">
    <text evidence="1">The sequence shown here is derived from an EMBL/GenBank/DDBJ whole genome shotgun (WGS) entry which is preliminary data.</text>
</comment>
<keyword evidence="2" id="KW-1185">Reference proteome</keyword>
<dbReference type="Gene3D" id="3.40.50.300">
    <property type="entry name" value="P-loop containing nucleotide triphosphate hydrolases"/>
    <property type="match status" value="1"/>
</dbReference>
<evidence type="ECO:0000313" key="1">
    <source>
        <dbReference type="EMBL" id="GAA6407643.1"/>
    </source>
</evidence>
<accession>A0ABQ0B879</accession>
<organism evidence="1 2">
    <name type="scientific">Blautia hominis</name>
    <dbReference type="NCBI Taxonomy" id="2025493"/>
    <lineage>
        <taxon>Bacteria</taxon>
        <taxon>Bacillati</taxon>
        <taxon>Bacillota</taxon>
        <taxon>Clostridia</taxon>
        <taxon>Lachnospirales</taxon>
        <taxon>Lachnospiraceae</taxon>
        <taxon>Blautia</taxon>
    </lineage>
</organism>
<dbReference type="Proteomes" id="UP001600943">
    <property type="component" value="Unassembled WGS sequence"/>
</dbReference>
<evidence type="ECO:0008006" key="3">
    <source>
        <dbReference type="Google" id="ProtNLM"/>
    </source>
</evidence>
<evidence type="ECO:0000313" key="2">
    <source>
        <dbReference type="Proteomes" id="UP001600943"/>
    </source>
</evidence>
<dbReference type="SUPFAM" id="SSF52540">
    <property type="entry name" value="P-loop containing nucleoside triphosphate hydrolases"/>
    <property type="match status" value="1"/>
</dbReference>
<proteinExistence type="predicted"/>
<name>A0ABQ0B879_9FIRM</name>
<reference evidence="1 2" key="1">
    <citation type="submission" date="2024-04" db="EMBL/GenBank/DDBJ databases">
        <title>Defined microbial consortia suppress multidrug-resistant proinflammatory Enterobacteriaceae via ecological control.</title>
        <authorList>
            <person name="Furuichi M."/>
            <person name="Kawaguchi T."/>
            <person name="Pust M."/>
            <person name="Yasuma K."/>
            <person name="Plichta D."/>
            <person name="Hasegawa N."/>
            <person name="Ohya T."/>
            <person name="Bhattarai S."/>
            <person name="Sasajima S."/>
            <person name="Aoto Y."/>
            <person name="Tuganbaev T."/>
            <person name="Yaginuma M."/>
            <person name="Ueda M."/>
            <person name="Okahashi N."/>
            <person name="Amafuji K."/>
            <person name="Kiridooshi Y."/>
            <person name="Sugita K."/>
            <person name="Strazar M."/>
            <person name="Skelly A."/>
            <person name="Suda W."/>
            <person name="Hattori M."/>
            <person name="Nakamoto N."/>
            <person name="Caballero S."/>
            <person name="Norman J."/>
            <person name="Olle B."/>
            <person name="Tanoue T."/>
            <person name="Arita M."/>
            <person name="Bucci V."/>
            <person name="Atarashi K."/>
            <person name="Xavier R."/>
            <person name="Honda K."/>
        </authorList>
    </citation>
    <scope>NUCLEOTIDE SEQUENCE [LARGE SCALE GENOMIC DNA]</scope>
    <source>
        <strain evidence="2">k04-0078-D8-1</strain>
    </source>
</reference>
<dbReference type="Pfam" id="PF13238">
    <property type="entry name" value="AAA_18"/>
    <property type="match status" value="1"/>
</dbReference>
<dbReference type="InterPro" id="IPR027417">
    <property type="entry name" value="P-loop_NTPase"/>
</dbReference>
<protein>
    <recommendedName>
        <fullName evidence="3">Shikimate kinase</fullName>
    </recommendedName>
</protein>
<sequence>MGTGIMICGLNGAGKSTLGKALAEKLGFHFIDNEDLFFPKTDAHYIYASPRSREEVEKLLLHEISTHENFVFAAVKGDYGKDILPFYQYAVVIDVPKNIRLKRVKNRSFQKFGSRMLSGGTLYEQERAFFDMVRSRTENEVEEWVQALRCPVIHVDGTLPVEENINSIIERLHS</sequence>
<dbReference type="PANTHER" id="PTHR37816:SF2">
    <property type="entry name" value="DNA TOPOLOGY MODULATION PROTEIN FLAR-RELATED PROTEIN"/>
    <property type="match status" value="1"/>
</dbReference>
<gene>
    <name evidence="1" type="ORF">K040078D81_17600</name>
</gene>
<dbReference type="InterPro" id="IPR052922">
    <property type="entry name" value="Cytidylate_Kinase-2"/>
</dbReference>
<dbReference type="PANTHER" id="PTHR37816">
    <property type="entry name" value="YALI0E33011P"/>
    <property type="match status" value="1"/>
</dbReference>
<dbReference type="EMBL" id="BAABYW010000001">
    <property type="protein sequence ID" value="GAA6407643.1"/>
    <property type="molecule type" value="Genomic_DNA"/>
</dbReference>